<dbReference type="EMBL" id="JANPWB010000010">
    <property type="protein sequence ID" value="KAJ1141847.1"/>
    <property type="molecule type" value="Genomic_DNA"/>
</dbReference>
<dbReference type="PANTHER" id="PTHR23098:SF23">
    <property type="entry name" value="MYB-RELATED TRANSCRIPTION FACTOR, PARTNER OF PROFILIN-LIKE ISOFORM X2-RELATED"/>
    <property type="match status" value="1"/>
</dbReference>
<feature type="compositionally biased region" description="Pro residues" evidence="1">
    <location>
        <begin position="302"/>
        <end position="335"/>
    </location>
</feature>
<reference evidence="3" key="1">
    <citation type="journal article" date="2022" name="bioRxiv">
        <title>Sequencing and chromosome-scale assembly of the giantPleurodeles waltlgenome.</title>
        <authorList>
            <person name="Brown T."/>
            <person name="Elewa A."/>
            <person name="Iarovenko S."/>
            <person name="Subramanian E."/>
            <person name="Araus A.J."/>
            <person name="Petzold A."/>
            <person name="Susuki M."/>
            <person name="Suzuki K.-i.T."/>
            <person name="Hayashi T."/>
            <person name="Toyoda A."/>
            <person name="Oliveira C."/>
            <person name="Osipova E."/>
            <person name="Leigh N.D."/>
            <person name="Simon A."/>
            <person name="Yun M.H."/>
        </authorList>
    </citation>
    <scope>NUCLEOTIDE SEQUENCE</scope>
    <source>
        <strain evidence="3">20211129_DDA</strain>
        <tissue evidence="3">Liver</tissue>
    </source>
</reference>
<evidence type="ECO:0000259" key="2">
    <source>
        <dbReference type="Pfam" id="PF13873"/>
    </source>
</evidence>
<dbReference type="AlphaFoldDB" id="A0AAV7QR02"/>
<proteinExistence type="predicted"/>
<accession>A0AAV7QR02</accession>
<dbReference type="GO" id="GO:0005634">
    <property type="term" value="C:nucleus"/>
    <property type="evidence" value="ECO:0007669"/>
    <property type="project" value="TreeGrafter"/>
</dbReference>
<dbReference type="PRINTS" id="PR01217">
    <property type="entry name" value="PRICHEXTENSN"/>
</dbReference>
<gene>
    <name evidence="3" type="ORF">NDU88_008175</name>
</gene>
<feature type="region of interest" description="Disordered" evidence="1">
    <location>
        <begin position="295"/>
        <end position="367"/>
    </location>
</feature>
<dbReference type="PANTHER" id="PTHR23098">
    <property type="entry name" value="AGAP001331-PA-RELATED"/>
    <property type="match status" value="1"/>
</dbReference>
<protein>
    <recommendedName>
        <fullName evidence="2">Myb/SANT-like DNA-binding domain-containing protein</fullName>
    </recommendedName>
</protein>
<feature type="domain" description="Myb/SANT-like DNA-binding" evidence="2">
    <location>
        <begin position="8"/>
        <end position="82"/>
    </location>
</feature>
<keyword evidence="4" id="KW-1185">Reference proteome</keyword>
<feature type="compositionally biased region" description="Basic and acidic residues" evidence="1">
    <location>
        <begin position="99"/>
        <end position="108"/>
    </location>
</feature>
<dbReference type="Proteomes" id="UP001066276">
    <property type="component" value="Chromosome 6"/>
</dbReference>
<organism evidence="3 4">
    <name type="scientific">Pleurodeles waltl</name>
    <name type="common">Iberian ribbed newt</name>
    <dbReference type="NCBI Taxonomy" id="8319"/>
    <lineage>
        <taxon>Eukaryota</taxon>
        <taxon>Metazoa</taxon>
        <taxon>Chordata</taxon>
        <taxon>Craniata</taxon>
        <taxon>Vertebrata</taxon>
        <taxon>Euteleostomi</taxon>
        <taxon>Amphibia</taxon>
        <taxon>Batrachia</taxon>
        <taxon>Caudata</taxon>
        <taxon>Salamandroidea</taxon>
        <taxon>Salamandridae</taxon>
        <taxon>Pleurodelinae</taxon>
        <taxon>Pleurodeles</taxon>
    </lineage>
</organism>
<feature type="compositionally biased region" description="Pro residues" evidence="1">
    <location>
        <begin position="351"/>
        <end position="361"/>
    </location>
</feature>
<feature type="region of interest" description="Disordered" evidence="1">
    <location>
        <begin position="129"/>
        <end position="273"/>
    </location>
</feature>
<evidence type="ECO:0000313" key="3">
    <source>
        <dbReference type="EMBL" id="KAJ1141847.1"/>
    </source>
</evidence>
<sequence>MAHVSGERVPAFSAEELEKLVDGVLPQYTLLCGPPDKQVSTHQKKGISRAITKEVQTLGVFHRRSTHCRKRWEDLRHWTKKTAEAQLGMASQGGRGCPSHHDPPDVPHADGGLSGVGWALEGIIAATKGVSRTQPSTSATKSPPNVEPATPRGSKGAPIREASVTPTPAKDQTIPPPAKVKKGPACSKGKEHDPPSEASSKPPADRAKGTTASAKVRKGKKIEGKALQLTEDAGEGLVPTSRTASPSPAPCASPPAAPPQEPPPLPAPLLPPLLSAAACPVGSCLRLQEKGWSLPPELAAPAPAPRPAPPASPPQAPTQAPPPAPLTVGPLPAPATPVGGRPRLQETSWSLPPPLAAPPPSTGTTTI</sequence>
<name>A0AAV7QR02_PLEWA</name>
<comment type="caution">
    <text evidence="3">The sequence shown here is derived from an EMBL/GenBank/DDBJ whole genome shotgun (WGS) entry which is preliminary data.</text>
</comment>
<dbReference type="Pfam" id="PF13873">
    <property type="entry name" value="Myb_DNA-bind_5"/>
    <property type="match status" value="1"/>
</dbReference>
<evidence type="ECO:0000313" key="4">
    <source>
        <dbReference type="Proteomes" id="UP001066276"/>
    </source>
</evidence>
<dbReference type="InterPro" id="IPR028002">
    <property type="entry name" value="Myb_DNA-bind_5"/>
</dbReference>
<feature type="compositionally biased region" description="Polar residues" evidence="1">
    <location>
        <begin position="130"/>
        <end position="143"/>
    </location>
</feature>
<feature type="compositionally biased region" description="Pro residues" evidence="1">
    <location>
        <begin position="247"/>
        <end position="271"/>
    </location>
</feature>
<feature type="region of interest" description="Disordered" evidence="1">
    <location>
        <begin position="90"/>
        <end position="114"/>
    </location>
</feature>
<evidence type="ECO:0000256" key="1">
    <source>
        <dbReference type="SAM" id="MobiDB-lite"/>
    </source>
</evidence>